<name>A0A376B5G4_9ASCO</name>
<dbReference type="GO" id="GO:0110078">
    <property type="term" value="C:TTT Hsp90 cochaperone complex"/>
    <property type="evidence" value="ECO:0007669"/>
    <property type="project" value="InterPro"/>
</dbReference>
<dbReference type="VEuPathDB" id="FungiDB:SCODWIG_01697"/>
<organism evidence="2 3">
    <name type="scientific">Saccharomycodes ludwigii</name>
    <dbReference type="NCBI Taxonomy" id="36035"/>
    <lineage>
        <taxon>Eukaryota</taxon>
        <taxon>Fungi</taxon>
        <taxon>Dikarya</taxon>
        <taxon>Ascomycota</taxon>
        <taxon>Saccharomycotina</taxon>
        <taxon>Saccharomycetes</taxon>
        <taxon>Saccharomycodales</taxon>
        <taxon>Saccharomycodaceae</taxon>
        <taxon>Saccharomycodes</taxon>
    </lineage>
</organism>
<evidence type="ECO:0000256" key="1">
    <source>
        <dbReference type="ARBA" id="ARBA00034736"/>
    </source>
</evidence>
<sequence length="366" mass="43040">MEQKITQWIEYGDDTIDNSIIKKQPDECIKWIILHISNSSNRKNHNITYNGRARLARTGNRSLINALLPRKGFQSDDEKSEENLIKYLNTRLYHMIIELMKLKTKDLGSNLGWITPVIFQFIDSTNYKIKILGINLLSFFSQLIDDKVFQNSGLIEVYKETLVNICYYLPPFTKPTETLQLFSVLYPCYLKIIRKNGIDSTIFFRDLKTFYSRIILQNTLPRISNLDPCIAIFVLKYVTENLWEMPEFFQNENMCINITRSIYTIGQYYVRNPFITVDPTLLKYTINFIEKLIFKSKKSLVIAHKYDFIACYIILYEKCDRENIPNIDDLRNILKLLSDKGAGLDNLDMEKISKERGKGMIKMFHF</sequence>
<evidence type="ECO:0000313" key="2">
    <source>
        <dbReference type="EMBL" id="SSD59936.1"/>
    </source>
</evidence>
<dbReference type="InterPro" id="IPR018870">
    <property type="entry name" value="Tti2"/>
</dbReference>
<evidence type="ECO:0000313" key="3">
    <source>
        <dbReference type="Proteomes" id="UP000262825"/>
    </source>
</evidence>
<comment type="similarity">
    <text evidence="1">Belongs to the TTI2 family.</text>
</comment>
<gene>
    <name evidence="2" type="ORF">SCODWIG_01697</name>
</gene>
<accession>A0A376B5G4</accession>
<protein>
    <submittedName>
        <fullName evidence="2">Uncharacterized protein</fullName>
    </submittedName>
</protein>
<keyword evidence="3" id="KW-1185">Reference proteome</keyword>
<dbReference type="Proteomes" id="UP000262825">
    <property type="component" value="Unassembled WGS sequence"/>
</dbReference>
<proteinExistence type="inferred from homology"/>
<dbReference type="AlphaFoldDB" id="A0A376B5G4"/>
<dbReference type="Pfam" id="PF10521">
    <property type="entry name" value="Tti2"/>
    <property type="match status" value="1"/>
</dbReference>
<reference evidence="3" key="1">
    <citation type="submission" date="2018-06" db="EMBL/GenBank/DDBJ databases">
        <authorList>
            <person name="Guldener U."/>
        </authorList>
    </citation>
    <scope>NUCLEOTIDE SEQUENCE [LARGE SCALE GENOMIC DNA]</scope>
    <source>
        <strain evidence="3">UTAD17</strain>
    </source>
</reference>
<dbReference type="EMBL" id="UFAJ01000234">
    <property type="protein sequence ID" value="SSD59936.1"/>
    <property type="molecule type" value="Genomic_DNA"/>
</dbReference>